<dbReference type="RefSeq" id="WP_343858566.1">
    <property type="nucleotide sequence ID" value="NZ_BAAAFD010000003.1"/>
</dbReference>
<comment type="caution">
    <text evidence="9">The sequence shown here is derived from an EMBL/GenBank/DDBJ whole genome shotgun (WGS) entry which is preliminary data.</text>
</comment>
<evidence type="ECO:0000256" key="5">
    <source>
        <dbReference type="ARBA" id="ARBA00022989"/>
    </source>
</evidence>
<comment type="subcellular location">
    <subcellularLocation>
        <location evidence="1">Cell membrane</location>
        <topology evidence="1">Multi-pass membrane protein</topology>
    </subcellularLocation>
</comment>
<evidence type="ECO:0000313" key="9">
    <source>
        <dbReference type="EMBL" id="GAA0856003.1"/>
    </source>
</evidence>
<keyword evidence="5 7" id="KW-1133">Transmembrane helix</keyword>
<keyword evidence="10" id="KW-1185">Reference proteome</keyword>
<keyword evidence="3" id="KW-1003">Cell membrane</keyword>
<feature type="transmembrane region" description="Helical" evidence="7">
    <location>
        <begin position="12"/>
        <end position="31"/>
    </location>
</feature>
<evidence type="ECO:0000259" key="8">
    <source>
        <dbReference type="Pfam" id="PF04239"/>
    </source>
</evidence>
<evidence type="ECO:0000313" key="10">
    <source>
        <dbReference type="Proteomes" id="UP001500359"/>
    </source>
</evidence>
<sequence>MFEKWITSGGQLIPWVLLSVLAAYIAILLYTRIVGLRSLSKMSAADFVMTIAIGSLFASTVSLSSPSLLVGLTALAAIYFGQWLIAWARKRSKLVSRLIDNRPILLMTGNRIFDHNLALANMTRADLFGKLREANALNYDQVLAVVFETTGDISVLHSSDENAHLEADFMDSVIDAHELFNQTSK</sequence>
<name>A0ABN1LH81_9ALTE</name>
<evidence type="ECO:0000256" key="4">
    <source>
        <dbReference type="ARBA" id="ARBA00022692"/>
    </source>
</evidence>
<protein>
    <submittedName>
        <fullName evidence="9">DUF421 domain-containing protein</fullName>
    </submittedName>
</protein>
<dbReference type="PANTHER" id="PTHR34582">
    <property type="entry name" value="UPF0702 TRANSMEMBRANE PROTEIN YCAP"/>
    <property type="match status" value="1"/>
</dbReference>
<evidence type="ECO:0000256" key="7">
    <source>
        <dbReference type="SAM" id="Phobius"/>
    </source>
</evidence>
<keyword evidence="4 7" id="KW-0812">Transmembrane</keyword>
<reference evidence="9 10" key="1">
    <citation type="journal article" date="2019" name="Int. J. Syst. Evol. Microbiol.">
        <title>The Global Catalogue of Microorganisms (GCM) 10K type strain sequencing project: providing services to taxonomists for standard genome sequencing and annotation.</title>
        <authorList>
            <consortium name="The Broad Institute Genomics Platform"/>
            <consortium name="The Broad Institute Genome Sequencing Center for Infectious Disease"/>
            <person name="Wu L."/>
            <person name="Ma J."/>
        </authorList>
    </citation>
    <scope>NUCLEOTIDE SEQUENCE [LARGE SCALE GENOMIC DNA]</scope>
    <source>
        <strain evidence="9 10">JCM 15896</strain>
    </source>
</reference>
<feature type="transmembrane region" description="Helical" evidence="7">
    <location>
        <begin position="68"/>
        <end position="88"/>
    </location>
</feature>
<gene>
    <name evidence="9" type="ORF">GCM10009114_16420</name>
</gene>
<dbReference type="InterPro" id="IPR007353">
    <property type="entry name" value="DUF421"/>
</dbReference>
<evidence type="ECO:0000256" key="6">
    <source>
        <dbReference type="ARBA" id="ARBA00023136"/>
    </source>
</evidence>
<dbReference type="PANTHER" id="PTHR34582:SF6">
    <property type="entry name" value="UPF0702 TRANSMEMBRANE PROTEIN YCAP"/>
    <property type="match status" value="1"/>
</dbReference>
<comment type="similarity">
    <text evidence="2">Belongs to the UPF0702 family.</text>
</comment>
<evidence type="ECO:0000256" key="2">
    <source>
        <dbReference type="ARBA" id="ARBA00006448"/>
    </source>
</evidence>
<dbReference type="EMBL" id="BAAAFD010000003">
    <property type="protein sequence ID" value="GAA0856003.1"/>
    <property type="molecule type" value="Genomic_DNA"/>
</dbReference>
<organism evidence="9 10">
    <name type="scientific">Aliiglaciecola litoralis</name>
    <dbReference type="NCBI Taxonomy" id="582857"/>
    <lineage>
        <taxon>Bacteria</taxon>
        <taxon>Pseudomonadati</taxon>
        <taxon>Pseudomonadota</taxon>
        <taxon>Gammaproteobacteria</taxon>
        <taxon>Alteromonadales</taxon>
        <taxon>Alteromonadaceae</taxon>
        <taxon>Aliiglaciecola</taxon>
    </lineage>
</organism>
<dbReference type="Proteomes" id="UP001500359">
    <property type="component" value="Unassembled WGS sequence"/>
</dbReference>
<proteinExistence type="inferred from homology"/>
<feature type="domain" description="YetF C-terminal" evidence="8">
    <location>
        <begin position="91"/>
        <end position="165"/>
    </location>
</feature>
<evidence type="ECO:0000256" key="3">
    <source>
        <dbReference type="ARBA" id="ARBA00022475"/>
    </source>
</evidence>
<evidence type="ECO:0000256" key="1">
    <source>
        <dbReference type="ARBA" id="ARBA00004651"/>
    </source>
</evidence>
<accession>A0ABN1LH81</accession>
<dbReference type="Gene3D" id="3.30.240.20">
    <property type="entry name" value="bsu07140 like domains"/>
    <property type="match status" value="1"/>
</dbReference>
<dbReference type="InterPro" id="IPR023090">
    <property type="entry name" value="UPF0702_alpha/beta_dom_sf"/>
</dbReference>
<keyword evidence="6 7" id="KW-0472">Membrane</keyword>
<dbReference type="Pfam" id="PF04239">
    <property type="entry name" value="DUF421"/>
    <property type="match status" value="1"/>
</dbReference>